<proteinExistence type="predicted"/>
<comment type="caution">
    <text evidence="1">The sequence shown here is derived from an EMBL/GenBank/DDBJ whole genome shotgun (WGS) entry which is preliminary data.</text>
</comment>
<dbReference type="EMBL" id="PKMF04000307">
    <property type="protein sequence ID" value="KAK7838399.1"/>
    <property type="molecule type" value="Genomic_DNA"/>
</dbReference>
<protein>
    <submittedName>
        <fullName evidence="1">Uncharacterized protein</fullName>
    </submittedName>
</protein>
<keyword evidence="2" id="KW-1185">Reference proteome</keyword>
<dbReference type="Proteomes" id="UP000237347">
    <property type="component" value="Unassembled WGS sequence"/>
</dbReference>
<accession>A0AAW0KGK4</accession>
<dbReference type="AlphaFoldDB" id="A0AAW0KGK4"/>
<sequence length="146" mass="16584">MTAANAGQINHAEPSPIDTSVLTQQDNHRFEAIWNRQLLYINPLFCSMHDPGTLTCRSLVLGEMPPQHEYFSWFKRVTRRFIDRPGAKLTMLVSVVNRLLRHHLMGMEEHNDITNVLRVVHHIDCVQPPIPEAPNEEATTPAGPST</sequence>
<evidence type="ECO:0000313" key="2">
    <source>
        <dbReference type="Proteomes" id="UP000237347"/>
    </source>
</evidence>
<gene>
    <name evidence="1" type="ORF">CFP56_019857</name>
</gene>
<name>A0AAW0KGK4_QUESU</name>
<organism evidence="1 2">
    <name type="scientific">Quercus suber</name>
    <name type="common">Cork oak</name>
    <dbReference type="NCBI Taxonomy" id="58331"/>
    <lineage>
        <taxon>Eukaryota</taxon>
        <taxon>Viridiplantae</taxon>
        <taxon>Streptophyta</taxon>
        <taxon>Embryophyta</taxon>
        <taxon>Tracheophyta</taxon>
        <taxon>Spermatophyta</taxon>
        <taxon>Magnoliopsida</taxon>
        <taxon>eudicotyledons</taxon>
        <taxon>Gunneridae</taxon>
        <taxon>Pentapetalae</taxon>
        <taxon>rosids</taxon>
        <taxon>fabids</taxon>
        <taxon>Fagales</taxon>
        <taxon>Fagaceae</taxon>
        <taxon>Quercus</taxon>
    </lineage>
</organism>
<evidence type="ECO:0000313" key="1">
    <source>
        <dbReference type="EMBL" id="KAK7838399.1"/>
    </source>
</evidence>
<reference evidence="1 2" key="1">
    <citation type="journal article" date="2018" name="Sci. Data">
        <title>The draft genome sequence of cork oak.</title>
        <authorList>
            <person name="Ramos A.M."/>
            <person name="Usie A."/>
            <person name="Barbosa P."/>
            <person name="Barros P.M."/>
            <person name="Capote T."/>
            <person name="Chaves I."/>
            <person name="Simoes F."/>
            <person name="Abreu I."/>
            <person name="Carrasquinho I."/>
            <person name="Faro C."/>
            <person name="Guimaraes J.B."/>
            <person name="Mendonca D."/>
            <person name="Nobrega F."/>
            <person name="Rodrigues L."/>
            <person name="Saibo N.J.M."/>
            <person name="Varela M.C."/>
            <person name="Egas C."/>
            <person name="Matos J."/>
            <person name="Miguel C.M."/>
            <person name="Oliveira M.M."/>
            <person name="Ricardo C.P."/>
            <person name="Goncalves S."/>
        </authorList>
    </citation>
    <scope>NUCLEOTIDE SEQUENCE [LARGE SCALE GENOMIC DNA]</scope>
    <source>
        <strain evidence="2">cv. HL8</strain>
    </source>
</reference>